<proteinExistence type="predicted"/>
<keyword evidence="1" id="KW-0812">Transmembrane</keyword>
<feature type="transmembrane region" description="Helical" evidence="1">
    <location>
        <begin position="123"/>
        <end position="142"/>
    </location>
</feature>
<sequence>MTPPTLQVVLILATGTSLVAAAGVKQCHVCKSSQAGATFANLVCDRIPAMAPDCDNFNKSSLSFLQFCSANQNCLFISKGKEQLRMCTTKQTVETLRTTKGILMAICDRELCNSATTAVTGTALPALLLVLVPLLLAAATPVRQ</sequence>
<keyword evidence="4" id="KW-1185">Reference proteome</keyword>
<feature type="chain" id="PRO_5025614596" description="Protein quiver" evidence="2">
    <location>
        <begin position="22"/>
        <end position="144"/>
    </location>
</feature>
<evidence type="ECO:0008006" key="5">
    <source>
        <dbReference type="Google" id="ProtNLM"/>
    </source>
</evidence>
<comment type="caution">
    <text evidence="3">The sequence shown here is derived from an EMBL/GenBank/DDBJ whole genome shotgun (WGS) entry which is preliminary data.</text>
</comment>
<keyword evidence="1" id="KW-0472">Membrane</keyword>
<dbReference type="OrthoDB" id="10410744at2759"/>
<evidence type="ECO:0000256" key="1">
    <source>
        <dbReference type="SAM" id="Phobius"/>
    </source>
</evidence>
<name>A0A6A4VHB7_AMPAM</name>
<dbReference type="AlphaFoldDB" id="A0A6A4VHB7"/>
<evidence type="ECO:0000313" key="3">
    <source>
        <dbReference type="EMBL" id="KAF0288841.1"/>
    </source>
</evidence>
<reference evidence="3 4" key="1">
    <citation type="submission" date="2019-07" db="EMBL/GenBank/DDBJ databases">
        <title>Draft genome assembly of a fouling barnacle, Amphibalanus amphitrite (Darwin, 1854): The first reference genome for Thecostraca.</title>
        <authorList>
            <person name="Kim W."/>
        </authorList>
    </citation>
    <scope>NUCLEOTIDE SEQUENCE [LARGE SCALE GENOMIC DNA]</scope>
    <source>
        <strain evidence="3">SNU_AA5</strain>
        <tissue evidence="3">Soma without cirri and trophi</tissue>
    </source>
</reference>
<organism evidence="3 4">
    <name type="scientific">Amphibalanus amphitrite</name>
    <name type="common">Striped barnacle</name>
    <name type="synonym">Balanus amphitrite</name>
    <dbReference type="NCBI Taxonomy" id="1232801"/>
    <lineage>
        <taxon>Eukaryota</taxon>
        <taxon>Metazoa</taxon>
        <taxon>Ecdysozoa</taxon>
        <taxon>Arthropoda</taxon>
        <taxon>Crustacea</taxon>
        <taxon>Multicrustacea</taxon>
        <taxon>Cirripedia</taxon>
        <taxon>Thoracica</taxon>
        <taxon>Thoracicalcarea</taxon>
        <taxon>Balanomorpha</taxon>
        <taxon>Balanoidea</taxon>
        <taxon>Balanidae</taxon>
        <taxon>Amphibalaninae</taxon>
        <taxon>Amphibalanus</taxon>
    </lineage>
</organism>
<accession>A0A6A4VHB7</accession>
<feature type="signal peptide" evidence="2">
    <location>
        <begin position="1"/>
        <end position="21"/>
    </location>
</feature>
<evidence type="ECO:0000256" key="2">
    <source>
        <dbReference type="SAM" id="SignalP"/>
    </source>
</evidence>
<keyword evidence="2" id="KW-0732">Signal</keyword>
<keyword evidence="1" id="KW-1133">Transmembrane helix</keyword>
<dbReference type="EMBL" id="VIIS01002075">
    <property type="protein sequence ID" value="KAF0288841.1"/>
    <property type="molecule type" value="Genomic_DNA"/>
</dbReference>
<evidence type="ECO:0000313" key="4">
    <source>
        <dbReference type="Proteomes" id="UP000440578"/>
    </source>
</evidence>
<protein>
    <recommendedName>
        <fullName evidence="5">Protein quiver</fullName>
    </recommendedName>
</protein>
<gene>
    <name evidence="3" type="ORF">FJT64_001370</name>
</gene>
<dbReference type="Proteomes" id="UP000440578">
    <property type="component" value="Unassembled WGS sequence"/>
</dbReference>